<dbReference type="PANTHER" id="PTHR43563:SF1">
    <property type="entry name" value="AMINE OXIDASE [FLAVIN-CONTAINING] B"/>
    <property type="match status" value="1"/>
</dbReference>
<dbReference type="InterPro" id="IPR050703">
    <property type="entry name" value="Flavin_MAO"/>
</dbReference>
<feature type="domain" description="Amine oxidase" evidence="7">
    <location>
        <begin position="44"/>
        <end position="491"/>
    </location>
</feature>
<keyword evidence="9" id="KW-1185">Reference proteome</keyword>
<name>A0A812QVG5_9DINO</name>
<dbReference type="SUPFAM" id="SSF51905">
    <property type="entry name" value="FAD/NAD(P)-binding domain"/>
    <property type="match status" value="1"/>
</dbReference>
<feature type="binding site" evidence="5">
    <location>
        <position position="265"/>
    </location>
    <ligand>
        <name>FAD</name>
        <dbReference type="ChEBI" id="CHEBI:57692"/>
    </ligand>
</feature>
<evidence type="ECO:0000313" key="9">
    <source>
        <dbReference type="Proteomes" id="UP000604046"/>
    </source>
</evidence>
<comment type="similarity">
    <text evidence="2 6">Belongs to the flavin monoamine oxidase family.</text>
</comment>
<evidence type="ECO:0000256" key="3">
    <source>
        <dbReference type="ARBA" id="ARBA00023002"/>
    </source>
</evidence>
<sequence length="534" mass="58033">MGCGASSATSVCYVHPSWTSSGSTKVPALDQGGHVNCLIIGAGFSGLSCANEICKHNKGLSVHILEASDRIGGRCVTDKDGVDLGGQYVGYKQHHVLRLAEEMGTTAFKIYKEGEARFMFGGPSQAWDDDLPPLPGQGQQYVQRLYTELDKLAKSINFEEPEQTKMEALDKTTFRDWCQQVCPGMDRDAVNARNVLENMFEGGACADASQFSVLGVAYQVHSEGGLRAMMSGGIEDHKIAGGMGGLCERLWKSLPSDLVSLKSPVKCIDYTDTGSKGPVKITYQRADGSTASVTADYVVLSTPPNQTLKIEFQPPLPQMKAEGWSQWPMGQVIKTVVQYKTPWWRNKGLSGEASCDVGPVTNSMDDNIASDTLPALLGFIPGRLALQWGQATSEERKNAVLQQYAQMYGDQRAITECVCYKEKNWADEPYIGGGYGCVALPGATVKYPFDQLFAPIADEKIRFAGSDSSDHMGGYVDGAIKAGEREGRNVLVCQGLLPKSEYNNYKDPGSSKLIKKSIFKPGLESIAALLWEYL</sequence>
<comment type="caution">
    <text evidence="8">The sequence shown here is derived from an EMBL/GenBank/DDBJ whole genome shotgun (WGS) entry which is preliminary data.</text>
</comment>
<keyword evidence="3 6" id="KW-0560">Oxidoreductase</keyword>
<gene>
    <name evidence="8" type="primary">Maob</name>
    <name evidence="8" type="ORF">SNAT2548_LOCUS22087</name>
</gene>
<comment type="cofactor">
    <cofactor evidence="1 6">
        <name>FAD</name>
        <dbReference type="ChEBI" id="CHEBI:57692"/>
    </cofactor>
</comment>
<dbReference type="EC" id="1.4.3.-" evidence="6"/>
<dbReference type="AlphaFoldDB" id="A0A812QVG5"/>
<dbReference type="PRINTS" id="PR00757">
    <property type="entry name" value="AMINEOXDASEF"/>
</dbReference>
<reference evidence="8" key="1">
    <citation type="submission" date="2021-02" db="EMBL/GenBank/DDBJ databases">
        <authorList>
            <person name="Dougan E. K."/>
            <person name="Rhodes N."/>
            <person name="Thang M."/>
            <person name="Chan C."/>
        </authorList>
    </citation>
    <scope>NUCLEOTIDE SEQUENCE</scope>
</reference>
<feature type="binding site" evidence="5">
    <location>
        <position position="45"/>
    </location>
    <ligand>
        <name>FAD</name>
        <dbReference type="ChEBI" id="CHEBI:57692"/>
    </ligand>
</feature>
<dbReference type="Pfam" id="PF01593">
    <property type="entry name" value="Amino_oxidase"/>
    <property type="match status" value="1"/>
</dbReference>
<keyword evidence="6" id="KW-0274">FAD</keyword>
<dbReference type="OrthoDB" id="7777654at2759"/>
<evidence type="ECO:0000256" key="1">
    <source>
        <dbReference type="ARBA" id="ARBA00001974"/>
    </source>
</evidence>
<dbReference type="EMBL" id="CAJNDS010002274">
    <property type="protein sequence ID" value="CAE7406016.1"/>
    <property type="molecule type" value="Genomic_DNA"/>
</dbReference>
<evidence type="ECO:0000313" key="8">
    <source>
        <dbReference type="EMBL" id="CAE7406016.1"/>
    </source>
</evidence>
<dbReference type="GO" id="GO:0097621">
    <property type="term" value="F:monoamine oxidase activity"/>
    <property type="evidence" value="ECO:0007669"/>
    <property type="project" value="UniProtKB-EC"/>
</dbReference>
<dbReference type="InterPro" id="IPR002937">
    <property type="entry name" value="Amino_oxidase"/>
</dbReference>
<evidence type="ECO:0000256" key="4">
    <source>
        <dbReference type="ARBA" id="ARBA00048448"/>
    </source>
</evidence>
<keyword evidence="6" id="KW-0285">Flavoprotein</keyword>
<accession>A0A812QVG5</accession>
<dbReference type="Gene3D" id="3.50.50.60">
    <property type="entry name" value="FAD/NAD(P)-binding domain"/>
    <property type="match status" value="1"/>
</dbReference>
<evidence type="ECO:0000259" key="7">
    <source>
        <dbReference type="Pfam" id="PF01593"/>
    </source>
</evidence>
<evidence type="ECO:0000256" key="2">
    <source>
        <dbReference type="ARBA" id="ARBA00005995"/>
    </source>
</evidence>
<dbReference type="SUPFAM" id="SSF54373">
    <property type="entry name" value="FAD-linked reductases, C-terminal domain"/>
    <property type="match status" value="1"/>
</dbReference>
<organism evidence="8 9">
    <name type="scientific">Symbiodinium natans</name>
    <dbReference type="NCBI Taxonomy" id="878477"/>
    <lineage>
        <taxon>Eukaryota</taxon>
        <taxon>Sar</taxon>
        <taxon>Alveolata</taxon>
        <taxon>Dinophyceae</taxon>
        <taxon>Suessiales</taxon>
        <taxon>Symbiodiniaceae</taxon>
        <taxon>Symbiodinium</taxon>
    </lineage>
</organism>
<dbReference type="PANTHER" id="PTHR43563">
    <property type="entry name" value="AMINE OXIDASE"/>
    <property type="match status" value="1"/>
</dbReference>
<feature type="binding site" evidence="5">
    <location>
        <begin position="66"/>
        <end position="67"/>
    </location>
    <ligand>
        <name>FAD</name>
        <dbReference type="ChEBI" id="CHEBI:57692"/>
    </ligand>
</feature>
<feature type="binding site" evidence="5">
    <location>
        <position position="379"/>
    </location>
    <ligand>
        <name>substrate</name>
    </ligand>
</feature>
<evidence type="ECO:0000256" key="6">
    <source>
        <dbReference type="RuleBase" id="RU362067"/>
    </source>
</evidence>
<comment type="catalytic activity">
    <reaction evidence="4">
        <text>a secondary aliphatic amine + O2 + H2O = a primary amine + an aldehyde + H2O2</text>
        <dbReference type="Rhea" id="RHEA:26414"/>
        <dbReference type="ChEBI" id="CHEBI:15377"/>
        <dbReference type="ChEBI" id="CHEBI:15379"/>
        <dbReference type="ChEBI" id="CHEBI:16240"/>
        <dbReference type="ChEBI" id="CHEBI:17478"/>
        <dbReference type="ChEBI" id="CHEBI:58855"/>
        <dbReference type="ChEBI" id="CHEBI:65296"/>
        <dbReference type="EC" id="1.4.3.4"/>
    </reaction>
</comment>
<proteinExistence type="inferred from homology"/>
<dbReference type="Proteomes" id="UP000604046">
    <property type="component" value="Unassembled WGS sequence"/>
</dbReference>
<dbReference type="InterPro" id="IPR036188">
    <property type="entry name" value="FAD/NAD-bd_sf"/>
</dbReference>
<evidence type="ECO:0000256" key="5">
    <source>
        <dbReference type="PIRSR" id="PIRSR601613-1"/>
    </source>
</evidence>
<protein>
    <recommendedName>
        <fullName evidence="6">Amine oxidase</fullName>
        <ecNumber evidence="6">1.4.3.-</ecNumber>
    </recommendedName>
</protein>
<dbReference type="InterPro" id="IPR001613">
    <property type="entry name" value="Flavin_amine_oxidase"/>
</dbReference>